<evidence type="ECO:0000313" key="4">
    <source>
        <dbReference type="Proteomes" id="UP000664203"/>
    </source>
</evidence>
<dbReference type="GO" id="GO:0005634">
    <property type="term" value="C:nucleus"/>
    <property type="evidence" value="ECO:0007669"/>
    <property type="project" value="InterPro"/>
</dbReference>
<keyword evidence="3" id="KW-0067">ATP-binding</keyword>
<comment type="caution">
    <text evidence="3">The sequence shown here is derived from an EMBL/GenBank/DDBJ whole genome shotgun (WGS) entry which is preliminary data.</text>
</comment>
<protein>
    <submittedName>
        <fullName evidence="3">ATP-dependent RNA helicase dbp10</fullName>
    </submittedName>
</protein>
<reference evidence="3" key="1">
    <citation type="submission" date="2021-03" db="EMBL/GenBank/DDBJ databases">
        <authorList>
            <person name="Tagirdzhanova G."/>
        </authorList>
    </citation>
    <scope>NUCLEOTIDE SEQUENCE</scope>
</reference>
<dbReference type="EMBL" id="CAJPDR010000374">
    <property type="protein sequence ID" value="CAF9934286.1"/>
    <property type="molecule type" value="Genomic_DNA"/>
</dbReference>
<dbReference type="GO" id="GO:0003723">
    <property type="term" value="F:RNA binding"/>
    <property type="evidence" value="ECO:0007669"/>
    <property type="project" value="InterPro"/>
</dbReference>
<sequence>MDAEPGLHSASDSEDLEMTISQPSKNMSTSTSHDLEFFISYYPTISKRLEDKAYGVHSGVSDQFSSAARDATMDLMQDGGAQKATESKSKRWDKQHKKYVSQANDHDGSRDARLI</sequence>
<keyword evidence="3" id="KW-0378">Hydrolase</keyword>
<dbReference type="Proteomes" id="UP000664203">
    <property type="component" value="Unassembled WGS sequence"/>
</dbReference>
<dbReference type="InterPro" id="IPR012541">
    <property type="entry name" value="DBP10_C"/>
</dbReference>
<keyword evidence="4" id="KW-1185">Reference proteome</keyword>
<evidence type="ECO:0000313" key="3">
    <source>
        <dbReference type="EMBL" id="CAF9934286.1"/>
    </source>
</evidence>
<gene>
    <name evidence="3" type="primary">DBP10_1</name>
    <name evidence="3" type="ORF">ALECFALPRED_005907</name>
</gene>
<evidence type="ECO:0000259" key="2">
    <source>
        <dbReference type="Pfam" id="PF08147"/>
    </source>
</evidence>
<proteinExistence type="predicted"/>
<dbReference type="GO" id="GO:0003724">
    <property type="term" value="F:RNA helicase activity"/>
    <property type="evidence" value="ECO:0007669"/>
    <property type="project" value="InterPro"/>
</dbReference>
<feature type="region of interest" description="Disordered" evidence="1">
    <location>
        <begin position="1"/>
        <end position="30"/>
    </location>
</feature>
<dbReference type="AlphaFoldDB" id="A0A8H3FXW7"/>
<feature type="compositionally biased region" description="Basic and acidic residues" evidence="1">
    <location>
        <begin position="104"/>
        <end position="115"/>
    </location>
</feature>
<dbReference type="GO" id="GO:0005524">
    <property type="term" value="F:ATP binding"/>
    <property type="evidence" value="ECO:0007669"/>
    <property type="project" value="InterPro"/>
</dbReference>
<feature type="domain" description="DBP10 C-terminal" evidence="2">
    <location>
        <begin position="74"/>
        <end position="110"/>
    </location>
</feature>
<organism evidence="3 4">
    <name type="scientific">Alectoria fallacina</name>
    <dbReference type="NCBI Taxonomy" id="1903189"/>
    <lineage>
        <taxon>Eukaryota</taxon>
        <taxon>Fungi</taxon>
        <taxon>Dikarya</taxon>
        <taxon>Ascomycota</taxon>
        <taxon>Pezizomycotina</taxon>
        <taxon>Lecanoromycetes</taxon>
        <taxon>OSLEUM clade</taxon>
        <taxon>Lecanoromycetidae</taxon>
        <taxon>Lecanorales</taxon>
        <taxon>Lecanorineae</taxon>
        <taxon>Parmeliaceae</taxon>
        <taxon>Alectoria</taxon>
    </lineage>
</organism>
<feature type="region of interest" description="Disordered" evidence="1">
    <location>
        <begin position="77"/>
        <end position="115"/>
    </location>
</feature>
<keyword evidence="3" id="KW-0547">Nucleotide-binding</keyword>
<dbReference type="Pfam" id="PF08147">
    <property type="entry name" value="DBP10CT"/>
    <property type="match status" value="1"/>
</dbReference>
<name>A0A8H3FXW7_9LECA</name>
<accession>A0A8H3FXW7</accession>
<feature type="compositionally biased region" description="Polar residues" evidence="1">
    <location>
        <begin position="19"/>
        <end position="30"/>
    </location>
</feature>
<evidence type="ECO:0000256" key="1">
    <source>
        <dbReference type="SAM" id="MobiDB-lite"/>
    </source>
</evidence>
<keyword evidence="3" id="KW-0347">Helicase</keyword>